<dbReference type="EMBL" id="SKBQ01000032">
    <property type="protein sequence ID" value="TPX13623.1"/>
    <property type="molecule type" value="Genomic_DNA"/>
</dbReference>
<dbReference type="AlphaFoldDB" id="A0A507B167"/>
<sequence length="334" mass="37829">MCSDETPQAPEGGAGAIEVDADDADSTYPASQVTDTTSLRSSILNYKWENGRRYHAFEDGAYWAPNDDRQQEAEDLMHEMYRVILGGKLYAAPIAETVQNVLDVGCGTGIWAIEFADEHPSAEVLGVDLSPIQPGFVPPNCRFEVDDITKSWTHAENKFDFIHIRAMTGCIPNWTEFYKTGLQHLKPGGWLEHVELWGIAKSDDGSLKAESPLNKWVEIFEKIGESTGKTFFWGDKVADSMKEAKFENIYKQRIKVPIGTWPKDKDLKQWGMWNRQFLLGGLEGFSIRGLTELLGWKYEEAQLYLVDLRNEIKDPKVHAYLDLTIVYGQKPNDD</sequence>
<dbReference type="CDD" id="cd02440">
    <property type="entry name" value="AdoMet_MTases"/>
    <property type="match status" value="1"/>
</dbReference>
<dbReference type="PANTHER" id="PTHR43591">
    <property type="entry name" value="METHYLTRANSFERASE"/>
    <property type="match status" value="1"/>
</dbReference>
<keyword evidence="3" id="KW-1185">Reference proteome</keyword>
<dbReference type="Proteomes" id="UP000319257">
    <property type="component" value="Unassembled WGS sequence"/>
</dbReference>
<dbReference type="SUPFAM" id="SSF53335">
    <property type="entry name" value="S-adenosyl-L-methionine-dependent methyltransferases"/>
    <property type="match status" value="1"/>
</dbReference>
<reference evidence="2 3" key="1">
    <citation type="submission" date="2019-06" db="EMBL/GenBank/DDBJ databases">
        <title>Draft genome sequence of the filamentous fungus Phialemoniopsis curvata isolated from diesel fuel.</title>
        <authorList>
            <person name="Varaljay V.A."/>
            <person name="Lyon W.J."/>
            <person name="Crouch A.L."/>
            <person name="Drake C.E."/>
            <person name="Hollomon J.M."/>
            <person name="Nadeau L.J."/>
            <person name="Nunn H.S."/>
            <person name="Stevenson B.S."/>
            <person name="Bojanowski C.L."/>
            <person name="Crookes-Goodson W.J."/>
        </authorList>
    </citation>
    <scope>NUCLEOTIDE SEQUENCE [LARGE SCALE GENOMIC DNA]</scope>
    <source>
        <strain evidence="2 3">D216</strain>
    </source>
</reference>
<protein>
    <recommendedName>
        <fullName evidence="4">Methyltransferase</fullName>
    </recommendedName>
</protein>
<dbReference type="STRING" id="1093900.A0A507B167"/>
<dbReference type="RefSeq" id="XP_030995334.1">
    <property type="nucleotide sequence ID" value="XM_031140391.1"/>
</dbReference>
<proteinExistence type="inferred from homology"/>
<dbReference type="Gene3D" id="3.40.50.150">
    <property type="entry name" value="Vaccinia Virus protein VP39"/>
    <property type="match status" value="1"/>
</dbReference>
<dbReference type="PANTHER" id="PTHR43591:SF24">
    <property type="entry name" value="2-METHOXY-6-POLYPRENYL-1,4-BENZOQUINOL METHYLASE, MITOCHONDRIAL"/>
    <property type="match status" value="1"/>
</dbReference>
<dbReference type="InParanoid" id="A0A507B167"/>
<name>A0A507B167_9PEZI</name>
<comment type="similarity">
    <text evidence="1">Belongs to the methyltransferase superfamily. LaeA methyltransferase family.</text>
</comment>
<dbReference type="InterPro" id="IPR029063">
    <property type="entry name" value="SAM-dependent_MTases_sf"/>
</dbReference>
<accession>A0A507B167</accession>
<gene>
    <name evidence="2" type="ORF">E0L32_005826</name>
</gene>
<dbReference type="OrthoDB" id="184880at2759"/>
<evidence type="ECO:0000256" key="1">
    <source>
        <dbReference type="ARBA" id="ARBA00038158"/>
    </source>
</evidence>
<dbReference type="GO" id="GO:0008168">
    <property type="term" value="F:methyltransferase activity"/>
    <property type="evidence" value="ECO:0007669"/>
    <property type="project" value="TreeGrafter"/>
</dbReference>
<evidence type="ECO:0000313" key="3">
    <source>
        <dbReference type="Proteomes" id="UP000319257"/>
    </source>
</evidence>
<dbReference type="GeneID" id="41973273"/>
<evidence type="ECO:0008006" key="4">
    <source>
        <dbReference type="Google" id="ProtNLM"/>
    </source>
</evidence>
<organism evidence="2 3">
    <name type="scientific">Thyridium curvatum</name>
    <dbReference type="NCBI Taxonomy" id="1093900"/>
    <lineage>
        <taxon>Eukaryota</taxon>
        <taxon>Fungi</taxon>
        <taxon>Dikarya</taxon>
        <taxon>Ascomycota</taxon>
        <taxon>Pezizomycotina</taxon>
        <taxon>Sordariomycetes</taxon>
        <taxon>Sordariomycetidae</taxon>
        <taxon>Thyridiales</taxon>
        <taxon>Thyridiaceae</taxon>
        <taxon>Thyridium</taxon>
    </lineage>
</organism>
<dbReference type="Pfam" id="PF13489">
    <property type="entry name" value="Methyltransf_23"/>
    <property type="match status" value="1"/>
</dbReference>
<comment type="caution">
    <text evidence="2">The sequence shown here is derived from an EMBL/GenBank/DDBJ whole genome shotgun (WGS) entry which is preliminary data.</text>
</comment>
<evidence type="ECO:0000313" key="2">
    <source>
        <dbReference type="EMBL" id="TPX13623.1"/>
    </source>
</evidence>